<keyword evidence="10" id="KW-1185">Reference proteome</keyword>
<evidence type="ECO:0000313" key="10">
    <source>
        <dbReference type="Proteomes" id="UP000525652"/>
    </source>
</evidence>
<reference evidence="9 10" key="1">
    <citation type="submission" date="2020-07" db="EMBL/GenBank/DDBJ databases">
        <authorList>
            <person name="Feng X."/>
        </authorList>
    </citation>
    <scope>NUCLEOTIDE SEQUENCE [LARGE SCALE GENOMIC DNA]</scope>
    <source>
        <strain evidence="9 10">JCM14086</strain>
    </source>
</reference>
<organism evidence="9 10">
    <name type="scientific">Puniceicoccus vermicola</name>
    <dbReference type="NCBI Taxonomy" id="388746"/>
    <lineage>
        <taxon>Bacteria</taxon>
        <taxon>Pseudomonadati</taxon>
        <taxon>Verrucomicrobiota</taxon>
        <taxon>Opitutia</taxon>
        <taxon>Puniceicoccales</taxon>
        <taxon>Puniceicoccaceae</taxon>
        <taxon>Puniceicoccus</taxon>
    </lineage>
</organism>
<gene>
    <name evidence="9" type="ORF">H5P30_00540</name>
</gene>
<dbReference type="AlphaFoldDB" id="A0A7X1E456"/>
<evidence type="ECO:0000256" key="6">
    <source>
        <dbReference type="ARBA" id="ARBA00023136"/>
    </source>
</evidence>
<dbReference type="GO" id="GO:0005886">
    <property type="term" value="C:plasma membrane"/>
    <property type="evidence" value="ECO:0007669"/>
    <property type="project" value="UniProtKB-SubCell"/>
</dbReference>
<dbReference type="Proteomes" id="UP000525652">
    <property type="component" value="Unassembled WGS sequence"/>
</dbReference>
<dbReference type="GO" id="GO:0008713">
    <property type="term" value="F:ADP-heptose-lipopolysaccharide heptosyltransferase activity"/>
    <property type="evidence" value="ECO:0007669"/>
    <property type="project" value="TreeGrafter"/>
</dbReference>
<keyword evidence="8" id="KW-0812">Transmembrane</keyword>
<dbReference type="GO" id="GO:0009244">
    <property type="term" value="P:lipopolysaccharide core region biosynthetic process"/>
    <property type="evidence" value="ECO:0007669"/>
    <property type="project" value="TreeGrafter"/>
</dbReference>
<evidence type="ECO:0000313" key="9">
    <source>
        <dbReference type="EMBL" id="MBC2600262.1"/>
    </source>
</evidence>
<dbReference type="EMBL" id="JACHVA010000009">
    <property type="protein sequence ID" value="MBC2600262.1"/>
    <property type="molecule type" value="Genomic_DNA"/>
</dbReference>
<dbReference type="CDD" id="cd07984">
    <property type="entry name" value="LPLAT_LABLAT-like"/>
    <property type="match status" value="1"/>
</dbReference>
<dbReference type="GO" id="GO:0016746">
    <property type="term" value="F:acyltransferase activity"/>
    <property type="evidence" value="ECO:0007669"/>
    <property type="project" value="UniProtKB-KW"/>
</dbReference>
<evidence type="ECO:0000256" key="4">
    <source>
        <dbReference type="ARBA" id="ARBA00022676"/>
    </source>
</evidence>
<dbReference type="GO" id="GO:0005829">
    <property type="term" value="C:cytosol"/>
    <property type="evidence" value="ECO:0007669"/>
    <property type="project" value="TreeGrafter"/>
</dbReference>
<keyword evidence="2" id="KW-1003">Cell membrane</keyword>
<keyword evidence="8" id="KW-1133">Transmembrane helix</keyword>
<evidence type="ECO:0000256" key="8">
    <source>
        <dbReference type="SAM" id="Phobius"/>
    </source>
</evidence>
<protein>
    <recommendedName>
        <fullName evidence="11">Glycosyltransferase family 9 protein</fullName>
    </recommendedName>
</protein>
<dbReference type="InterPro" id="IPR002201">
    <property type="entry name" value="Glyco_trans_9"/>
</dbReference>
<dbReference type="InterPro" id="IPR051199">
    <property type="entry name" value="LPS_LOS_Heptosyltrfase"/>
</dbReference>
<dbReference type="Pfam" id="PF03279">
    <property type="entry name" value="Lip_A_acyltrans"/>
    <property type="match status" value="1"/>
</dbReference>
<evidence type="ECO:0000256" key="1">
    <source>
        <dbReference type="ARBA" id="ARBA00004533"/>
    </source>
</evidence>
<sequence length="631" mass="71739">MFLLVRVLSFLVRILPDFILQGICLGLGMFLYLLKSKRRIVMSNLAHIYPDLSEKELRRLARKNCILTIEMGLFALASPGFDSTSIHKRLKFGEDFEENYHRVAGTSPMLILLPHNYLNEMVIFTPNMLGLEKKKAAAIFRPMDDPKLDDWIRQTRERGGLKLLSRRGGLEAAIGHLRACGHLAILADQSAGDSGILGRVGGRTASLSPFPDLLVRKFPVQLAFVYIERTGFFRGTLHMGTPKDRDREPSVLFAEWMTEKLQNSEGWETNWLWMHRRWKTQRKPEKRLRLEQKRGISSDFYPIPDDRSRADRFYLRLPNWLGDIVMLTPLIRAIRKARPDVRLTLVYRPQFESLIDLLQIPCDDRLPADSRNAEGRKLLKDRRHDYPDTAILFTNSFRGDKEMWTTRAEQRFGINRPGKPRPLLTHSWEMPADLDEQSIHQTELWNRFLQHFGLLEEPDTQPLNGDPVSPDSFRIGLFSGSENSPEKRWAPEKWISLVEKLLAEYPSADIELYGTQGDREITEKILSAANNPRLTDYAGKTNLAELGERVRNCRFAIGNDSGGMHLANALGCPGVVLFGPTNPVRTRPVFDDPLEIVQAPDASPTGGGTMEAIEVGEVLAATRKLVDVPGN</sequence>
<comment type="subcellular location">
    <subcellularLocation>
        <location evidence="1">Cell inner membrane</location>
    </subcellularLocation>
</comment>
<keyword evidence="6 8" id="KW-0472">Membrane</keyword>
<dbReference type="Gene3D" id="3.40.50.2000">
    <property type="entry name" value="Glycogen Phosphorylase B"/>
    <property type="match status" value="2"/>
</dbReference>
<comment type="caution">
    <text evidence="9">The sequence shown here is derived from an EMBL/GenBank/DDBJ whole genome shotgun (WGS) entry which is preliminary data.</text>
</comment>
<name>A0A7X1E456_9BACT</name>
<dbReference type="InterPro" id="IPR004960">
    <property type="entry name" value="LipA_acyltrans"/>
</dbReference>
<dbReference type="PANTHER" id="PTHR30160">
    <property type="entry name" value="TETRAACYLDISACCHARIDE 4'-KINASE-RELATED"/>
    <property type="match status" value="1"/>
</dbReference>
<evidence type="ECO:0008006" key="11">
    <source>
        <dbReference type="Google" id="ProtNLM"/>
    </source>
</evidence>
<dbReference type="SUPFAM" id="SSF53756">
    <property type="entry name" value="UDP-Glycosyltransferase/glycogen phosphorylase"/>
    <property type="match status" value="1"/>
</dbReference>
<dbReference type="GO" id="GO:0009247">
    <property type="term" value="P:glycolipid biosynthetic process"/>
    <property type="evidence" value="ECO:0007669"/>
    <property type="project" value="UniProtKB-ARBA"/>
</dbReference>
<keyword evidence="5" id="KW-0808">Transferase</keyword>
<dbReference type="CDD" id="cd03789">
    <property type="entry name" value="GT9_LPS_heptosyltransferase"/>
    <property type="match status" value="1"/>
</dbReference>
<evidence type="ECO:0000256" key="2">
    <source>
        <dbReference type="ARBA" id="ARBA00022475"/>
    </source>
</evidence>
<dbReference type="PANTHER" id="PTHR30160:SF7">
    <property type="entry name" value="ADP-HEPTOSE--LPS HEPTOSYLTRANSFERASE 2"/>
    <property type="match status" value="1"/>
</dbReference>
<keyword evidence="3" id="KW-0997">Cell inner membrane</keyword>
<dbReference type="Pfam" id="PF01075">
    <property type="entry name" value="Glyco_transf_9"/>
    <property type="match status" value="1"/>
</dbReference>
<proteinExistence type="predicted"/>
<feature type="transmembrane region" description="Helical" evidence="8">
    <location>
        <begin position="12"/>
        <end position="34"/>
    </location>
</feature>
<accession>A0A7X1E456</accession>
<evidence type="ECO:0000256" key="7">
    <source>
        <dbReference type="ARBA" id="ARBA00023315"/>
    </source>
</evidence>
<evidence type="ECO:0000256" key="5">
    <source>
        <dbReference type="ARBA" id="ARBA00022679"/>
    </source>
</evidence>
<keyword evidence="4" id="KW-0328">Glycosyltransferase</keyword>
<evidence type="ECO:0000256" key="3">
    <source>
        <dbReference type="ARBA" id="ARBA00022519"/>
    </source>
</evidence>
<keyword evidence="7" id="KW-0012">Acyltransferase</keyword>